<keyword evidence="4 5" id="KW-0472">Membrane</keyword>
<evidence type="ECO:0000256" key="2">
    <source>
        <dbReference type="ARBA" id="ARBA00022692"/>
    </source>
</evidence>
<evidence type="ECO:0000256" key="1">
    <source>
        <dbReference type="ARBA" id="ARBA00004141"/>
    </source>
</evidence>
<dbReference type="Proteomes" id="UP000250235">
    <property type="component" value="Unassembled WGS sequence"/>
</dbReference>
<name>A0A2Z7C4T7_9LAMI</name>
<evidence type="ECO:0000313" key="6">
    <source>
        <dbReference type="EMBL" id="KZV40921.1"/>
    </source>
</evidence>
<keyword evidence="2 5" id="KW-0812">Transmembrane</keyword>
<evidence type="ECO:0000256" key="4">
    <source>
        <dbReference type="ARBA" id="ARBA00023136"/>
    </source>
</evidence>
<dbReference type="InterPro" id="IPR007203">
    <property type="entry name" value="ORMDL"/>
</dbReference>
<dbReference type="GO" id="GO:0005789">
    <property type="term" value="C:endoplasmic reticulum membrane"/>
    <property type="evidence" value="ECO:0007669"/>
    <property type="project" value="InterPro"/>
</dbReference>
<dbReference type="AlphaFoldDB" id="A0A2Z7C4T7"/>
<evidence type="ECO:0000313" key="7">
    <source>
        <dbReference type="Proteomes" id="UP000250235"/>
    </source>
</evidence>
<proteinExistence type="predicted"/>
<gene>
    <name evidence="6" type="ORF">F511_05166</name>
</gene>
<accession>A0A2Z7C4T7</accession>
<comment type="subcellular location">
    <subcellularLocation>
        <location evidence="1">Membrane</location>
        <topology evidence="1">Multi-pass membrane protein</topology>
    </subcellularLocation>
</comment>
<dbReference type="OrthoDB" id="1932233at2759"/>
<feature type="transmembrane region" description="Helical" evidence="5">
    <location>
        <begin position="20"/>
        <end position="45"/>
    </location>
</feature>
<sequence length="123" mass="13840">MANLYVQAESPTDLNKNTEWFMYPGVWTIYILILFFSWLVVLSLFGCSPGMAWTTVNLSHFLMDADFGCGVALDECECFVKNLAPLSYSGMVYISISRCIHVHGNFICLIFASLNAVSHHFIV</sequence>
<keyword evidence="7" id="KW-1185">Reference proteome</keyword>
<dbReference type="EMBL" id="KQ999852">
    <property type="protein sequence ID" value="KZV40921.1"/>
    <property type="molecule type" value="Genomic_DNA"/>
</dbReference>
<keyword evidence="3 5" id="KW-1133">Transmembrane helix</keyword>
<dbReference type="Pfam" id="PF04061">
    <property type="entry name" value="ORMDL"/>
    <property type="match status" value="1"/>
</dbReference>
<reference evidence="6 7" key="1">
    <citation type="journal article" date="2015" name="Proc. Natl. Acad. Sci. U.S.A.">
        <title>The resurrection genome of Boea hygrometrica: A blueprint for survival of dehydration.</title>
        <authorList>
            <person name="Xiao L."/>
            <person name="Yang G."/>
            <person name="Zhang L."/>
            <person name="Yang X."/>
            <person name="Zhao S."/>
            <person name="Ji Z."/>
            <person name="Zhou Q."/>
            <person name="Hu M."/>
            <person name="Wang Y."/>
            <person name="Chen M."/>
            <person name="Xu Y."/>
            <person name="Jin H."/>
            <person name="Xiao X."/>
            <person name="Hu G."/>
            <person name="Bao F."/>
            <person name="Hu Y."/>
            <person name="Wan P."/>
            <person name="Li L."/>
            <person name="Deng X."/>
            <person name="Kuang T."/>
            <person name="Xiang C."/>
            <person name="Zhu J.K."/>
            <person name="Oliver M.J."/>
            <person name="He Y."/>
        </authorList>
    </citation>
    <scope>NUCLEOTIDE SEQUENCE [LARGE SCALE GENOMIC DNA]</scope>
    <source>
        <strain evidence="7">cv. XS01</strain>
    </source>
</reference>
<organism evidence="6 7">
    <name type="scientific">Dorcoceras hygrometricum</name>
    <dbReference type="NCBI Taxonomy" id="472368"/>
    <lineage>
        <taxon>Eukaryota</taxon>
        <taxon>Viridiplantae</taxon>
        <taxon>Streptophyta</taxon>
        <taxon>Embryophyta</taxon>
        <taxon>Tracheophyta</taxon>
        <taxon>Spermatophyta</taxon>
        <taxon>Magnoliopsida</taxon>
        <taxon>eudicotyledons</taxon>
        <taxon>Gunneridae</taxon>
        <taxon>Pentapetalae</taxon>
        <taxon>asterids</taxon>
        <taxon>lamiids</taxon>
        <taxon>Lamiales</taxon>
        <taxon>Gesneriaceae</taxon>
        <taxon>Didymocarpoideae</taxon>
        <taxon>Trichosporeae</taxon>
        <taxon>Loxocarpinae</taxon>
        <taxon>Dorcoceras</taxon>
    </lineage>
</organism>
<evidence type="ECO:0000256" key="3">
    <source>
        <dbReference type="ARBA" id="ARBA00022989"/>
    </source>
</evidence>
<dbReference type="PANTHER" id="PTHR12665">
    <property type="entry name" value="ORMDL PROTEINS"/>
    <property type="match status" value="1"/>
</dbReference>
<protein>
    <submittedName>
        <fullName evidence="6">Uncharacterized protein</fullName>
    </submittedName>
</protein>
<evidence type="ECO:0000256" key="5">
    <source>
        <dbReference type="SAM" id="Phobius"/>
    </source>
</evidence>